<protein>
    <submittedName>
        <fullName evidence="2">Uncharacterized protein</fullName>
    </submittedName>
</protein>
<dbReference type="EMBL" id="JAQQBS010000981">
    <property type="protein sequence ID" value="KAK0169206.1"/>
    <property type="molecule type" value="Genomic_DNA"/>
</dbReference>
<feature type="region of interest" description="Disordered" evidence="1">
    <location>
        <begin position="19"/>
        <end position="53"/>
    </location>
</feature>
<keyword evidence="3" id="KW-1185">Reference proteome</keyword>
<evidence type="ECO:0000313" key="2">
    <source>
        <dbReference type="EMBL" id="KAK0169206.1"/>
    </source>
</evidence>
<evidence type="ECO:0000256" key="1">
    <source>
        <dbReference type="SAM" id="MobiDB-lite"/>
    </source>
</evidence>
<accession>A0AA39FGU7</accession>
<reference evidence="2" key="2">
    <citation type="submission" date="2023-03" db="EMBL/GenBank/DDBJ databases">
        <authorList>
            <person name="Inwood S.N."/>
            <person name="Skelly J.G."/>
            <person name="Guhlin J."/>
            <person name="Harrop T.W.R."/>
            <person name="Goldson S.G."/>
            <person name="Dearden P.K."/>
        </authorList>
    </citation>
    <scope>NUCLEOTIDE SEQUENCE</scope>
    <source>
        <strain evidence="2">Irish</strain>
        <tissue evidence="2">Whole body</tissue>
    </source>
</reference>
<dbReference type="Proteomes" id="UP001168990">
    <property type="component" value="Unassembled WGS sequence"/>
</dbReference>
<organism evidence="2 3">
    <name type="scientific">Microctonus aethiopoides</name>
    <dbReference type="NCBI Taxonomy" id="144406"/>
    <lineage>
        <taxon>Eukaryota</taxon>
        <taxon>Metazoa</taxon>
        <taxon>Ecdysozoa</taxon>
        <taxon>Arthropoda</taxon>
        <taxon>Hexapoda</taxon>
        <taxon>Insecta</taxon>
        <taxon>Pterygota</taxon>
        <taxon>Neoptera</taxon>
        <taxon>Endopterygota</taxon>
        <taxon>Hymenoptera</taxon>
        <taxon>Apocrita</taxon>
        <taxon>Ichneumonoidea</taxon>
        <taxon>Braconidae</taxon>
        <taxon>Euphorinae</taxon>
        <taxon>Microctonus</taxon>
    </lineage>
</organism>
<feature type="non-terminal residue" evidence="2">
    <location>
        <position position="151"/>
    </location>
</feature>
<proteinExistence type="predicted"/>
<comment type="caution">
    <text evidence="2">The sequence shown here is derived from an EMBL/GenBank/DDBJ whole genome shotgun (WGS) entry which is preliminary data.</text>
</comment>
<reference evidence="2" key="1">
    <citation type="journal article" date="2023" name="bioRxiv">
        <title>Scaffold-level genome assemblies of two parasitoid biocontrol wasps reveal the parthenogenesis mechanism and an associated novel virus.</title>
        <authorList>
            <person name="Inwood S."/>
            <person name="Skelly J."/>
            <person name="Guhlin J."/>
            <person name="Harrop T."/>
            <person name="Goldson S."/>
            <person name="Dearden P."/>
        </authorList>
    </citation>
    <scope>NUCLEOTIDE SEQUENCE</scope>
    <source>
        <strain evidence="2">Irish</strain>
        <tissue evidence="2">Whole body</tissue>
    </source>
</reference>
<evidence type="ECO:0000313" key="3">
    <source>
        <dbReference type="Proteomes" id="UP001168990"/>
    </source>
</evidence>
<dbReference type="AlphaFoldDB" id="A0AA39FGU7"/>
<gene>
    <name evidence="2" type="ORF">PV328_012342</name>
</gene>
<sequence length="151" mass="17381">MPYMHAPYPPPYGYYPPYQPYHPPHYQQPFNRNFNPRKNEQRPNSPYAENKEIPLNSQVARQVDAMTSSPQTQRPSTVKFITIEEMYDGQKDADTVHESMTISGITPEKITTAGSTELTFFENPEKFQVLKDELPIPADGIIGMDFLKNEK</sequence>
<name>A0AA39FGU7_9HYME</name>